<reference evidence="1" key="1">
    <citation type="submission" date="2019-11" db="EMBL/GenBank/DDBJ databases">
        <title>Genomic insights into an expanded diversity of filamentous marine cyanobacteria reveals the extraordinary biosynthetic potential of Moorea and Okeania.</title>
        <authorList>
            <person name="Ferreira Leao T."/>
            <person name="Wang M."/>
            <person name="Moss N."/>
            <person name="Da Silva R."/>
            <person name="Sanders J."/>
            <person name="Nurk S."/>
            <person name="Gurevich A."/>
            <person name="Humphrey G."/>
            <person name="Reher R."/>
            <person name="Zhu Q."/>
            <person name="Belda-Ferre P."/>
            <person name="Glukhov E."/>
            <person name="Rex R."/>
            <person name="Dorrestein P.C."/>
            <person name="Knight R."/>
            <person name="Pevzner P."/>
            <person name="Gerwick W.H."/>
            <person name="Gerwick L."/>
        </authorList>
    </citation>
    <scope>NUCLEOTIDE SEQUENCE</scope>
    <source>
        <strain evidence="1">SIO1C4</strain>
    </source>
</reference>
<dbReference type="AlphaFoldDB" id="A0A6B3NE83"/>
<gene>
    <name evidence="1" type="ORF">F6J89_20415</name>
</gene>
<evidence type="ECO:0000313" key="1">
    <source>
        <dbReference type="EMBL" id="NER29913.1"/>
    </source>
</evidence>
<accession>A0A6B3NE83</accession>
<sequence>MAKLTHKEVFNLLIKEVLEVYPHLENKLDSLSKEILDHLHSNSDRVRERLHQGSFTKDDGEINQLEAFLLTWVDEVWDGENGNQELYEKFISELNGTPQEFDLYEKEVPSV</sequence>
<name>A0A6B3NE83_9CYAN</name>
<organism evidence="1">
    <name type="scientific">Symploca sp. SIO1C4</name>
    <dbReference type="NCBI Taxonomy" id="2607765"/>
    <lineage>
        <taxon>Bacteria</taxon>
        <taxon>Bacillati</taxon>
        <taxon>Cyanobacteriota</taxon>
        <taxon>Cyanophyceae</taxon>
        <taxon>Coleofasciculales</taxon>
        <taxon>Coleofasciculaceae</taxon>
        <taxon>Symploca</taxon>
    </lineage>
</organism>
<protein>
    <submittedName>
        <fullName evidence="1">Uncharacterized protein</fullName>
    </submittedName>
</protein>
<proteinExistence type="predicted"/>
<comment type="caution">
    <text evidence="1">The sequence shown here is derived from an EMBL/GenBank/DDBJ whole genome shotgun (WGS) entry which is preliminary data.</text>
</comment>
<dbReference type="EMBL" id="JAAHFQ010000452">
    <property type="protein sequence ID" value="NER29913.1"/>
    <property type="molecule type" value="Genomic_DNA"/>
</dbReference>